<comment type="caution">
    <text evidence="2">The sequence shown here is derived from an EMBL/GenBank/DDBJ whole genome shotgun (WGS) entry which is preliminary data.</text>
</comment>
<evidence type="ECO:0000313" key="2">
    <source>
        <dbReference type="EMBL" id="MEQ4486714.1"/>
    </source>
</evidence>
<dbReference type="Proteomes" id="UP001493487">
    <property type="component" value="Unassembled WGS sequence"/>
</dbReference>
<dbReference type="Pfam" id="PF08281">
    <property type="entry name" value="Sigma70_r4_2"/>
    <property type="match status" value="1"/>
</dbReference>
<accession>A0ABV1L332</accession>
<dbReference type="EMBL" id="JASKHM010000024">
    <property type="protein sequence ID" value="MEQ4486714.1"/>
    <property type="molecule type" value="Genomic_DNA"/>
</dbReference>
<evidence type="ECO:0000259" key="1">
    <source>
        <dbReference type="Pfam" id="PF08281"/>
    </source>
</evidence>
<evidence type="ECO:0000313" key="3">
    <source>
        <dbReference type="Proteomes" id="UP001493487"/>
    </source>
</evidence>
<dbReference type="InterPro" id="IPR013324">
    <property type="entry name" value="RNA_pol_sigma_r3/r4-like"/>
</dbReference>
<gene>
    <name evidence="2" type="ORF">QJS35_30490</name>
</gene>
<protein>
    <submittedName>
        <fullName evidence="2">Sigma factor-like helix-turn-helix DNA-binding protein</fullName>
    </submittedName>
</protein>
<sequence length="169" mass="19896">MGKNNKLIYEASPASYRQAYRTLRALRTLSTDEGERESLTDSITDVNLALNWLSTGRRPGSKRGIERRYRKVLWDPKWIEAYNSKNAGYTIERDTTIKGLSDNDRLRIDEVMRDLSDRERQCFIMHHVDLMTFEEIGMELHIGRSSVQTFIERAREKIEQGKKFNNFLF</sequence>
<dbReference type="CDD" id="cd06171">
    <property type="entry name" value="Sigma70_r4"/>
    <property type="match status" value="1"/>
</dbReference>
<name>A0ABV1L332_9BACL</name>
<dbReference type="InterPro" id="IPR036388">
    <property type="entry name" value="WH-like_DNA-bd_sf"/>
</dbReference>
<dbReference type="RefSeq" id="WP_232189795.1">
    <property type="nucleotide sequence ID" value="NZ_JAIOAP010000023.1"/>
</dbReference>
<keyword evidence="3" id="KW-1185">Reference proteome</keyword>
<reference evidence="2 3" key="1">
    <citation type="journal article" date="2023" name="Genome Announc.">
        <title>Pan-Genome Analyses of the Genus Cohnella and Proposal of the Novel Species Cohnella silvisoli sp. nov., Isolated from Forest Soil.</title>
        <authorList>
            <person name="Wang C."/>
            <person name="Mao L."/>
            <person name="Bao G."/>
            <person name="Zhu H."/>
        </authorList>
    </citation>
    <scope>NUCLEOTIDE SEQUENCE [LARGE SCALE GENOMIC DNA]</scope>
    <source>
        <strain evidence="2 3">NL03-T5-1</strain>
    </source>
</reference>
<proteinExistence type="predicted"/>
<dbReference type="SUPFAM" id="SSF88659">
    <property type="entry name" value="Sigma3 and sigma4 domains of RNA polymerase sigma factors"/>
    <property type="match status" value="1"/>
</dbReference>
<organism evidence="2 3">
    <name type="scientific">Cohnella silvisoli</name>
    <dbReference type="NCBI Taxonomy" id="2873699"/>
    <lineage>
        <taxon>Bacteria</taxon>
        <taxon>Bacillati</taxon>
        <taxon>Bacillota</taxon>
        <taxon>Bacilli</taxon>
        <taxon>Bacillales</taxon>
        <taxon>Paenibacillaceae</taxon>
        <taxon>Cohnella</taxon>
    </lineage>
</organism>
<feature type="domain" description="RNA polymerase sigma factor 70 region 4 type 2" evidence="1">
    <location>
        <begin position="106"/>
        <end position="158"/>
    </location>
</feature>
<dbReference type="InterPro" id="IPR013249">
    <property type="entry name" value="RNA_pol_sigma70_r4_t2"/>
</dbReference>
<dbReference type="Gene3D" id="1.10.10.10">
    <property type="entry name" value="Winged helix-like DNA-binding domain superfamily/Winged helix DNA-binding domain"/>
    <property type="match status" value="1"/>
</dbReference>